<comment type="caution">
    <text evidence="8">The sequence shown here is derived from an EMBL/GenBank/DDBJ whole genome shotgun (WGS) entry which is preliminary data.</text>
</comment>
<dbReference type="GO" id="GO:0005737">
    <property type="term" value="C:cytoplasm"/>
    <property type="evidence" value="ECO:0007669"/>
    <property type="project" value="TreeGrafter"/>
</dbReference>
<accession>A0A4C2EGD1</accession>
<dbReference type="PANTHER" id="PTHR10218:SF302">
    <property type="entry name" value="GUANINE NUCLEOTIDE-BINDING PROTEIN ALPHA-5 SUBUNIT"/>
    <property type="match status" value="1"/>
</dbReference>
<dbReference type="Pfam" id="PF00503">
    <property type="entry name" value="G-alpha"/>
    <property type="match status" value="1"/>
</dbReference>
<dbReference type="AlphaFoldDB" id="A0A4C2EGD1"/>
<keyword evidence="2 6" id="KW-0547">Nucleotide-binding</keyword>
<dbReference type="GO" id="GO:0000750">
    <property type="term" value="P:pheromone-dependent signal transduction involved in conjugation with cellular fusion"/>
    <property type="evidence" value="ECO:0007669"/>
    <property type="project" value="TreeGrafter"/>
</dbReference>
<evidence type="ECO:0000256" key="7">
    <source>
        <dbReference type="PIRSR" id="PIRSR601019-2"/>
    </source>
</evidence>
<evidence type="ECO:0000313" key="8">
    <source>
        <dbReference type="EMBL" id="GCF01029.1"/>
    </source>
</evidence>
<evidence type="ECO:0000256" key="5">
    <source>
        <dbReference type="ARBA" id="ARBA00023224"/>
    </source>
</evidence>
<feature type="binding site" evidence="6">
    <location>
        <begin position="326"/>
        <end position="330"/>
    </location>
    <ligand>
        <name>GTP</name>
        <dbReference type="ChEBI" id="CHEBI:37565"/>
    </ligand>
</feature>
<reference evidence="8 9" key="1">
    <citation type="submission" date="2019-01" db="EMBL/GenBank/DDBJ databases">
        <title>Draft Genome Sequencing of Zygosaccharomyces mellis Ca-7.</title>
        <authorList>
            <person name="Shiwa Y."/>
            <person name="Kanesaki Y."/>
            <person name="Ishige T."/>
            <person name="Mura K."/>
            <person name="Hori T."/>
            <person name="Tamura T."/>
        </authorList>
    </citation>
    <scope>NUCLEOTIDE SEQUENCE [LARGE SCALE GENOMIC DNA]</scope>
    <source>
        <strain evidence="8 9">Ca-7</strain>
    </source>
</reference>
<dbReference type="PRINTS" id="PR00318">
    <property type="entry name" value="GPROTEINA"/>
</dbReference>
<name>A0A4C2EGD1_9SACH</name>
<dbReference type="SUPFAM" id="SSF47895">
    <property type="entry name" value="Transducin (alpha subunit), insertion domain"/>
    <property type="match status" value="1"/>
</dbReference>
<evidence type="ECO:0000256" key="3">
    <source>
        <dbReference type="ARBA" id="ARBA00022842"/>
    </source>
</evidence>
<feature type="binding site" evidence="6">
    <location>
        <position position="452"/>
    </location>
    <ligand>
        <name>GTP</name>
        <dbReference type="ChEBI" id="CHEBI:37565"/>
    </ligand>
</feature>
<keyword evidence="4 6" id="KW-0342">GTP-binding</keyword>
<keyword evidence="1 7" id="KW-0479">Metal-binding</keyword>
<sequence length="480" mass="55369">MGCTASSHVLENYGEDDPFLQSQKANDAIEQSLQMGRQNDKNEIKLLLLGAGESGKSTVLKQLKLLHKGGFTHQERLQYSQVIWADAIQSMKILVIQARKMGISLDCDDPINKRQLFECKRILLKAKALDHIDAGMAGGSDFLNDYVLKYSERHETKRRVQSTGQARAFDEDENSLLPKDGDRAMSGETIIDVEYGFARDGKLDLQQIFQDLDEDSDNDHMFLKERLREQWQQQQLRHQQQHISNQDIAHAIDQLWKNDRGLKQCFARSNEFQLEGSAPYYFDNIQKFADPQYVCSDEDILRGRVKTTGITESDFNIGSSKFKVLDAGGQRSERKKWIHCFEGITAVLFVLAMSEYDQMLFEDERVNRMHESIMLFDALLNSKWFRDTPFILFLNKMDIFEEKVKKMPIRKFFPDYQGRVGNSEAGVKYFENLFLSLNRSNNKPIYVKRTCATDTQNMKFVLTAVTDLITQQNLKKSGII</sequence>
<dbReference type="Gene3D" id="3.40.50.300">
    <property type="entry name" value="P-loop containing nucleotide triphosphate hydrolases"/>
    <property type="match status" value="2"/>
</dbReference>
<dbReference type="InterPro" id="IPR002975">
    <property type="entry name" value="Fungi_Gprotein_alpha"/>
</dbReference>
<keyword evidence="9" id="KW-1185">Reference proteome</keyword>
<evidence type="ECO:0000256" key="1">
    <source>
        <dbReference type="ARBA" id="ARBA00022723"/>
    </source>
</evidence>
<feature type="binding site" evidence="7">
    <location>
        <position position="307"/>
    </location>
    <ligand>
        <name>Mg(2+)</name>
        <dbReference type="ChEBI" id="CHEBI:18420"/>
    </ligand>
</feature>
<dbReference type="EMBL" id="BIMX01000025">
    <property type="protein sequence ID" value="GCF01029.1"/>
    <property type="molecule type" value="Genomic_DNA"/>
</dbReference>
<dbReference type="GO" id="GO:0005525">
    <property type="term" value="F:GTP binding"/>
    <property type="evidence" value="ECO:0007669"/>
    <property type="project" value="UniProtKB-KW"/>
</dbReference>
<dbReference type="SUPFAM" id="SSF52540">
    <property type="entry name" value="P-loop containing nucleoside triphosphate hydrolases"/>
    <property type="match status" value="1"/>
</dbReference>
<dbReference type="GO" id="GO:0005834">
    <property type="term" value="C:heterotrimeric G-protein complex"/>
    <property type="evidence" value="ECO:0007669"/>
    <property type="project" value="InterPro"/>
</dbReference>
<dbReference type="CDD" id="cd00066">
    <property type="entry name" value="G-alpha"/>
    <property type="match status" value="1"/>
</dbReference>
<dbReference type="InterPro" id="IPR011025">
    <property type="entry name" value="GproteinA_insert"/>
</dbReference>
<dbReference type="GO" id="GO:0001664">
    <property type="term" value="F:G protein-coupled receptor binding"/>
    <property type="evidence" value="ECO:0007669"/>
    <property type="project" value="InterPro"/>
</dbReference>
<organism evidence="8 9">
    <name type="scientific">Zygosaccharomyces mellis</name>
    <dbReference type="NCBI Taxonomy" id="42258"/>
    <lineage>
        <taxon>Eukaryota</taxon>
        <taxon>Fungi</taxon>
        <taxon>Dikarya</taxon>
        <taxon>Ascomycota</taxon>
        <taxon>Saccharomycotina</taxon>
        <taxon>Saccharomycetes</taxon>
        <taxon>Saccharomycetales</taxon>
        <taxon>Saccharomycetaceae</taxon>
        <taxon>Zygosaccharomyces</taxon>
    </lineage>
</organism>
<proteinExistence type="predicted"/>
<keyword evidence="5" id="KW-0807">Transducer</keyword>
<dbReference type="SMART" id="SM00275">
    <property type="entry name" value="G_alpha"/>
    <property type="match status" value="1"/>
</dbReference>
<gene>
    <name evidence="8" type="primary">GPA1</name>
    <name evidence="8" type="ORF">ZYGM_001849</name>
</gene>
<dbReference type="FunFam" id="3.40.50.300:FF:000563">
    <property type="entry name" value="Guanine nucleotide-binding protein alpha subunit"/>
    <property type="match status" value="1"/>
</dbReference>
<evidence type="ECO:0000256" key="6">
    <source>
        <dbReference type="PIRSR" id="PIRSR601019-1"/>
    </source>
</evidence>
<dbReference type="InterPro" id="IPR001019">
    <property type="entry name" value="Gprotein_alpha_su"/>
</dbReference>
<dbReference type="PROSITE" id="PS51882">
    <property type="entry name" value="G_ALPHA"/>
    <property type="match status" value="1"/>
</dbReference>
<dbReference type="OrthoDB" id="5817230at2759"/>
<dbReference type="GO" id="GO:0046872">
    <property type="term" value="F:metal ion binding"/>
    <property type="evidence" value="ECO:0007669"/>
    <property type="project" value="UniProtKB-KW"/>
</dbReference>
<protein>
    <submittedName>
        <fullName evidence="8">Guanine nucleotide-binding protein subunit alpha</fullName>
    </submittedName>
</protein>
<evidence type="ECO:0000256" key="4">
    <source>
        <dbReference type="ARBA" id="ARBA00023134"/>
    </source>
</evidence>
<feature type="binding site" evidence="6">
    <location>
        <begin position="395"/>
        <end position="398"/>
    </location>
    <ligand>
        <name>GTP</name>
        <dbReference type="ChEBI" id="CHEBI:37565"/>
    </ligand>
</feature>
<dbReference type="PRINTS" id="PR01241">
    <property type="entry name" value="GPROTEINAFNG"/>
</dbReference>
<keyword evidence="3 7" id="KW-0460">Magnesium</keyword>
<feature type="binding site" evidence="6">
    <location>
        <begin position="301"/>
        <end position="307"/>
    </location>
    <ligand>
        <name>GTP</name>
        <dbReference type="ChEBI" id="CHEBI:37565"/>
    </ligand>
</feature>
<dbReference type="PANTHER" id="PTHR10218">
    <property type="entry name" value="GTP-BINDING PROTEIN ALPHA SUBUNIT"/>
    <property type="match status" value="1"/>
</dbReference>
<dbReference type="GO" id="GO:0007186">
    <property type="term" value="P:G protein-coupled receptor signaling pathway"/>
    <property type="evidence" value="ECO:0007669"/>
    <property type="project" value="InterPro"/>
</dbReference>
<dbReference type="GO" id="GO:0031683">
    <property type="term" value="F:G-protein beta/gamma-subunit complex binding"/>
    <property type="evidence" value="ECO:0007669"/>
    <property type="project" value="InterPro"/>
</dbReference>
<evidence type="ECO:0000313" key="9">
    <source>
        <dbReference type="Proteomes" id="UP000301737"/>
    </source>
</evidence>
<dbReference type="InterPro" id="IPR027417">
    <property type="entry name" value="P-loop_NTPase"/>
</dbReference>
<evidence type="ECO:0000256" key="2">
    <source>
        <dbReference type="ARBA" id="ARBA00022741"/>
    </source>
</evidence>
<dbReference type="GO" id="GO:0003924">
    <property type="term" value="F:GTPase activity"/>
    <property type="evidence" value="ECO:0007669"/>
    <property type="project" value="InterPro"/>
</dbReference>
<dbReference type="Proteomes" id="UP000301737">
    <property type="component" value="Unassembled WGS sequence"/>
</dbReference>